<proteinExistence type="predicted"/>
<sequence length="32" mass="3387">MKALLRMTISVTLKVNIAAILLGVAAIIKALH</sequence>
<keyword evidence="1" id="KW-1133">Transmembrane helix</keyword>
<accession>A0A7W7IQC3</accession>
<reference evidence="2 3" key="1">
    <citation type="submission" date="2020-08" db="EMBL/GenBank/DDBJ databases">
        <title>Functional genomics of gut bacteria from endangered species of beetles.</title>
        <authorList>
            <person name="Carlos-Shanley C."/>
        </authorList>
    </citation>
    <scope>NUCLEOTIDE SEQUENCE [LARGE SCALE GENOMIC DNA]</scope>
    <source>
        <strain evidence="2 3">S00123</strain>
    </source>
</reference>
<comment type="caution">
    <text evidence="2">The sequence shown here is derived from an EMBL/GenBank/DDBJ whole genome shotgun (WGS) entry which is preliminary data.</text>
</comment>
<evidence type="ECO:0000256" key="1">
    <source>
        <dbReference type="SAM" id="Phobius"/>
    </source>
</evidence>
<keyword evidence="3" id="KW-1185">Reference proteome</keyword>
<protein>
    <submittedName>
        <fullName evidence="2">Uncharacterized protein</fullName>
    </submittedName>
</protein>
<name>A0A7W7IQC3_9CAUL</name>
<keyword evidence="1" id="KW-0812">Transmembrane</keyword>
<dbReference type="Proteomes" id="UP000539957">
    <property type="component" value="Unassembled WGS sequence"/>
</dbReference>
<evidence type="ECO:0000313" key="3">
    <source>
        <dbReference type="Proteomes" id="UP000539957"/>
    </source>
</evidence>
<keyword evidence="1" id="KW-0472">Membrane</keyword>
<gene>
    <name evidence="2" type="ORF">HNP32_002353</name>
</gene>
<feature type="transmembrane region" description="Helical" evidence="1">
    <location>
        <begin position="12"/>
        <end position="31"/>
    </location>
</feature>
<evidence type="ECO:0000313" key="2">
    <source>
        <dbReference type="EMBL" id="MBB4798609.1"/>
    </source>
</evidence>
<dbReference type="EMBL" id="JACHKY010000003">
    <property type="protein sequence ID" value="MBB4798609.1"/>
    <property type="molecule type" value="Genomic_DNA"/>
</dbReference>
<dbReference type="AlphaFoldDB" id="A0A7W7IQC3"/>
<organism evidence="2 3">
    <name type="scientific">Brevundimonas bullata</name>
    <dbReference type="NCBI Taxonomy" id="13160"/>
    <lineage>
        <taxon>Bacteria</taxon>
        <taxon>Pseudomonadati</taxon>
        <taxon>Pseudomonadota</taxon>
        <taxon>Alphaproteobacteria</taxon>
        <taxon>Caulobacterales</taxon>
        <taxon>Caulobacteraceae</taxon>
        <taxon>Brevundimonas</taxon>
    </lineage>
</organism>